<proteinExistence type="predicted"/>
<name>A0AAV5SZV0_9BILA</name>
<comment type="caution">
    <text evidence="1">The sequence shown here is derived from an EMBL/GenBank/DDBJ whole genome shotgun (WGS) entry which is preliminary data.</text>
</comment>
<dbReference type="AlphaFoldDB" id="A0AAV5SZV0"/>
<evidence type="ECO:0000313" key="2">
    <source>
        <dbReference type="Proteomes" id="UP001432027"/>
    </source>
</evidence>
<sequence length="294" mass="31027">VSSPCLIDAGCGDCAELEKELEWERKSDTACHSCRSCNAPTLSAEACPKYGYHCEEKYAITVNKLSTLNGNCLKARCLGTAKLAVEGTLIYQIHCNNSKWMAGDKEATSVISAKDCNPGSCKASAPKVTGDFVALTVTPATLTTANKCAIGTCANGLVAVTADGALDEQLTGVEEVTCSGEGKWTYGGGEEKQYVMCNKQAVGCQPMITKATETQCQAWVALGSSTYLCDMTNVPDVQPTTITCAGVLTGLVFQSGDKDASFGFNQLTCKDGAWFDEAMTKITLTGNALVYCVQ</sequence>
<feature type="non-terminal residue" evidence="1">
    <location>
        <position position="1"/>
    </location>
</feature>
<protein>
    <submittedName>
        <fullName evidence="1">Uncharacterized protein</fullName>
    </submittedName>
</protein>
<dbReference type="Proteomes" id="UP001432027">
    <property type="component" value="Unassembled WGS sequence"/>
</dbReference>
<accession>A0AAV5SZV0</accession>
<organism evidence="1 2">
    <name type="scientific">Pristionchus entomophagus</name>
    <dbReference type="NCBI Taxonomy" id="358040"/>
    <lineage>
        <taxon>Eukaryota</taxon>
        <taxon>Metazoa</taxon>
        <taxon>Ecdysozoa</taxon>
        <taxon>Nematoda</taxon>
        <taxon>Chromadorea</taxon>
        <taxon>Rhabditida</taxon>
        <taxon>Rhabditina</taxon>
        <taxon>Diplogasteromorpha</taxon>
        <taxon>Diplogasteroidea</taxon>
        <taxon>Neodiplogasteridae</taxon>
        <taxon>Pristionchus</taxon>
    </lineage>
</organism>
<keyword evidence="2" id="KW-1185">Reference proteome</keyword>
<evidence type="ECO:0000313" key="1">
    <source>
        <dbReference type="EMBL" id="GMS86128.1"/>
    </source>
</evidence>
<gene>
    <name evidence="1" type="ORF">PENTCL1PPCAC_8303</name>
</gene>
<dbReference type="EMBL" id="BTSX01000002">
    <property type="protein sequence ID" value="GMS86128.1"/>
    <property type="molecule type" value="Genomic_DNA"/>
</dbReference>
<reference evidence="1" key="1">
    <citation type="submission" date="2023-10" db="EMBL/GenBank/DDBJ databases">
        <title>Genome assembly of Pristionchus species.</title>
        <authorList>
            <person name="Yoshida K."/>
            <person name="Sommer R.J."/>
        </authorList>
    </citation>
    <scope>NUCLEOTIDE SEQUENCE</scope>
    <source>
        <strain evidence="1">RS0144</strain>
    </source>
</reference>